<dbReference type="RefSeq" id="WP_219478793.1">
    <property type="nucleotide sequence ID" value="NZ_JAHXCT010000001.1"/>
</dbReference>
<accession>A0ABS6YA96</accession>
<gene>
    <name evidence="3" type="ORF">KZO38_00100</name>
</gene>
<comment type="caution">
    <text evidence="3">The sequence shown here is derived from an EMBL/GenBank/DDBJ whole genome shotgun (WGS) entry which is preliminary data.</text>
</comment>
<evidence type="ECO:0000256" key="2">
    <source>
        <dbReference type="SAM" id="MobiDB-lite"/>
    </source>
</evidence>
<feature type="coiled-coil region" evidence="1">
    <location>
        <begin position="31"/>
        <end position="61"/>
    </location>
</feature>
<keyword evidence="4" id="KW-1185">Reference proteome</keyword>
<evidence type="ECO:0000313" key="3">
    <source>
        <dbReference type="EMBL" id="MBW4768172.1"/>
    </source>
</evidence>
<proteinExistence type="predicted"/>
<reference evidence="3 4" key="1">
    <citation type="submission" date="2021-07" db="EMBL/GenBank/DDBJ databases">
        <title>Genomic diversity and antimicrobial resistance of Prevotella spp. isolated from chronic lung disease airways.</title>
        <authorList>
            <person name="Webb K.A."/>
            <person name="Olagoke O.S."/>
            <person name="Baird T."/>
            <person name="Neill J."/>
            <person name="Pham A."/>
            <person name="Wells T.J."/>
            <person name="Ramsay K.A."/>
            <person name="Bell S.C."/>
            <person name="Sarovich D.S."/>
            <person name="Price E.P."/>
        </authorList>
    </citation>
    <scope>NUCLEOTIDE SEQUENCE [LARGE SCALE GENOMIC DNA]</scope>
    <source>
        <strain evidence="3 4">SCHI0011.S.12</strain>
    </source>
</reference>
<keyword evidence="1" id="KW-0175">Coiled coil</keyword>
<protein>
    <submittedName>
        <fullName evidence="3">Uncharacterized protein</fullName>
    </submittedName>
</protein>
<dbReference type="EMBL" id="JAHXCT010000001">
    <property type="protein sequence ID" value="MBW4768172.1"/>
    <property type="molecule type" value="Genomic_DNA"/>
</dbReference>
<name>A0ABS6YA96_9BACT</name>
<feature type="compositionally biased region" description="Basic and acidic residues" evidence="2">
    <location>
        <begin position="1"/>
        <end position="11"/>
    </location>
</feature>
<sequence length="186" mass="20822">MFSKIFRSEQENKDEENNSLGFTTEELVERIGTLETKVASLEALLADYEELKSTIAQLQKTQEKPEISASNKEHTIAKASQRVSKLYLDAPLQDGSFSTFSSEEHVGKSLYVLETQDSKTGTFRVLESNDALATLLISTSQFVKPVCKLVDSKVRMPQRIVTVEEGQAIFVDGVWKTTQKAVVRLE</sequence>
<feature type="region of interest" description="Disordered" evidence="2">
    <location>
        <begin position="1"/>
        <end position="21"/>
    </location>
</feature>
<organism evidence="3 4">
    <name type="scientific">Hoylesella nanceiensis</name>
    <dbReference type="NCBI Taxonomy" id="425941"/>
    <lineage>
        <taxon>Bacteria</taxon>
        <taxon>Pseudomonadati</taxon>
        <taxon>Bacteroidota</taxon>
        <taxon>Bacteroidia</taxon>
        <taxon>Bacteroidales</taxon>
        <taxon>Prevotellaceae</taxon>
        <taxon>Hoylesella</taxon>
    </lineage>
</organism>
<dbReference type="Proteomes" id="UP000788426">
    <property type="component" value="Unassembled WGS sequence"/>
</dbReference>
<evidence type="ECO:0000313" key="4">
    <source>
        <dbReference type="Proteomes" id="UP000788426"/>
    </source>
</evidence>
<evidence type="ECO:0000256" key="1">
    <source>
        <dbReference type="SAM" id="Coils"/>
    </source>
</evidence>